<evidence type="ECO:0000256" key="1">
    <source>
        <dbReference type="SAM" id="Coils"/>
    </source>
</evidence>
<proteinExistence type="predicted"/>
<accession>A0A6A6RJY1</accession>
<evidence type="ECO:0000313" key="4">
    <source>
        <dbReference type="Proteomes" id="UP000799753"/>
    </source>
</evidence>
<gene>
    <name evidence="3" type="ORF">P280DRAFT_473897</name>
</gene>
<protein>
    <submittedName>
        <fullName evidence="3">Uncharacterized protein</fullName>
    </submittedName>
</protein>
<reference evidence="3" key="1">
    <citation type="journal article" date="2020" name="Stud. Mycol.">
        <title>101 Dothideomycetes genomes: a test case for predicting lifestyles and emergence of pathogens.</title>
        <authorList>
            <person name="Haridas S."/>
            <person name="Albert R."/>
            <person name="Binder M."/>
            <person name="Bloem J."/>
            <person name="Labutti K."/>
            <person name="Salamov A."/>
            <person name="Andreopoulos B."/>
            <person name="Baker S."/>
            <person name="Barry K."/>
            <person name="Bills G."/>
            <person name="Bluhm B."/>
            <person name="Cannon C."/>
            <person name="Castanera R."/>
            <person name="Culley D."/>
            <person name="Daum C."/>
            <person name="Ezra D."/>
            <person name="Gonzalez J."/>
            <person name="Henrissat B."/>
            <person name="Kuo A."/>
            <person name="Liang C."/>
            <person name="Lipzen A."/>
            <person name="Lutzoni F."/>
            <person name="Magnuson J."/>
            <person name="Mondo S."/>
            <person name="Nolan M."/>
            <person name="Ohm R."/>
            <person name="Pangilinan J."/>
            <person name="Park H.-J."/>
            <person name="Ramirez L."/>
            <person name="Alfaro M."/>
            <person name="Sun H."/>
            <person name="Tritt A."/>
            <person name="Yoshinaga Y."/>
            <person name="Zwiers L.-H."/>
            <person name="Turgeon B."/>
            <person name="Goodwin S."/>
            <person name="Spatafora J."/>
            <person name="Crous P."/>
            <person name="Grigoriev I."/>
        </authorList>
    </citation>
    <scope>NUCLEOTIDE SEQUENCE</scope>
    <source>
        <strain evidence="3">CBS 473.64</strain>
    </source>
</reference>
<evidence type="ECO:0000313" key="3">
    <source>
        <dbReference type="EMBL" id="KAF2635343.1"/>
    </source>
</evidence>
<name>A0A6A6RJY1_9PLEO</name>
<dbReference type="Proteomes" id="UP000799753">
    <property type="component" value="Unassembled WGS sequence"/>
</dbReference>
<keyword evidence="1" id="KW-0175">Coiled coil</keyword>
<evidence type="ECO:0000256" key="2">
    <source>
        <dbReference type="SAM" id="MobiDB-lite"/>
    </source>
</evidence>
<organism evidence="3 4">
    <name type="scientific">Massarina eburnea CBS 473.64</name>
    <dbReference type="NCBI Taxonomy" id="1395130"/>
    <lineage>
        <taxon>Eukaryota</taxon>
        <taxon>Fungi</taxon>
        <taxon>Dikarya</taxon>
        <taxon>Ascomycota</taxon>
        <taxon>Pezizomycotina</taxon>
        <taxon>Dothideomycetes</taxon>
        <taxon>Pleosporomycetidae</taxon>
        <taxon>Pleosporales</taxon>
        <taxon>Massarineae</taxon>
        <taxon>Massarinaceae</taxon>
        <taxon>Massarina</taxon>
    </lineage>
</organism>
<dbReference type="OrthoDB" id="3801226at2759"/>
<feature type="coiled-coil region" evidence="1">
    <location>
        <begin position="81"/>
        <end position="108"/>
    </location>
</feature>
<dbReference type="EMBL" id="MU006808">
    <property type="protein sequence ID" value="KAF2635343.1"/>
    <property type="molecule type" value="Genomic_DNA"/>
</dbReference>
<sequence>MSSVEASRPRLQTLKHAVDSTELAIRRAEWACSSCEKRQERRDRFANDSDDSFNDGNGLNDPWLFVDPASYADEEAPDYDYEAKKQRLDDEEKRCKNALQKAHEAFLEEFEKCVKQDSKTDLEAMYDLMSEKLPLEIRHMIYEDVIFDLRRYFRGSYCYGQDQYNTNFQSDGTAYELVLQNGRHAFHTGTYDGLQPGGWALNEEYVGQRMAREMAEICYSKKNFTVPEIGYLEELLCHDRTGTGLKPYEFIQGKFTLGITTTKCNGGERIWRTTENEFAYLNNLYRQLNNLKLLTRTSELDIEISLRTSAPIRYTEIEGERRFLNIMEAVRAPLYDLIHKGVKMTISQFTVSTVKKTLISNGPKNYFKLTREEWEAEKATHGEGWLPSEHFVSAEELTESETDSRIRRLLRKRWGHVQSLYGIY</sequence>
<feature type="region of interest" description="Disordered" evidence="2">
    <location>
        <begin position="34"/>
        <end position="53"/>
    </location>
</feature>
<feature type="compositionally biased region" description="Basic and acidic residues" evidence="2">
    <location>
        <begin position="34"/>
        <end position="47"/>
    </location>
</feature>
<dbReference type="AlphaFoldDB" id="A0A6A6RJY1"/>
<keyword evidence="4" id="KW-1185">Reference proteome</keyword>